<dbReference type="Gene3D" id="2.40.110.10">
    <property type="entry name" value="Butyryl-CoA Dehydrogenase, subunit A, domain 2"/>
    <property type="match status" value="1"/>
</dbReference>
<dbReference type="GO" id="GO:0005886">
    <property type="term" value="C:plasma membrane"/>
    <property type="evidence" value="ECO:0007669"/>
    <property type="project" value="TreeGrafter"/>
</dbReference>
<evidence type="ECO:0000256" key="1">
    <source>
        <dbReference type="ARBA" id="ARBA00001974"/>
    </source>
</evidence>
<dbReference type="AlphaFoldDB" id="A0A3A3FZH9"/>
<comment type="similarity">
    <text evidence="2">Belongs to the acyl-CoA dehydrogenase family.</text>
</comment>
<organism evidence="9 10">
    <name type="scientific">Noviherbaspirillum saxi</name>
    <dbReference type="NCBI Taxonomy" id="2320863"/>
    <lineage>
        <taxon>Bacteria</taxon>
        <taxon>Pseudomonadati</taxon>
        <taxon>Pseudomonadota</taxon>
        <taxon>Betaproteobacteria</taxon>
        <taxon>Burkholderiales</taxon>
        <taxon>Oxalobacteraceae</taxon>
        <taxon>Noviherbaspirillum</taxon>
    </lineage>
</organism>
<dbReference type="Gene3D" id="1.20.140.10">
    <property type="entry name" value="Butyryl-CoA Dehydrogenase, subunit A, domain 3"/>
    <property type="match status" value="1"/>
</dbReference>
<gene>
    <name evidence="9" type="ORF">D3871_28195</name>
</gene>
<dbReference type="InterPro" id="IPR037069">
    <property type="entry name" value="AcylCoA_DH/ox_N_sf"/>
</dbReference>
<evidence type="ECO:0000259" key="6">
    <source>
        <dbReference type="Pfam" id="PF00441"/>
    </source>
</evidence>
<evidence type="ECO:0000313" key="10">
    <source>
        <dbReference type="Proteomes" id="UP000265955"/>
    </source>
</evidence>
<evidence type="ECO:0000259" key="7">
    <source>
        <dbReference type="Pfam" id="PF02770"/>
    </source>
</evidence>
<evidence type="ECO:0000256" key="2">
    <source>
        <dbReference type="ARBA" id="ARBA00009347"/>
    </source>
</evidence>
<evidence type="ECO:0000256" key="4">
    <source>
        <dbReference type="ARBA" id="ARBA00022827"/>
    </source>
</evidence>
<accession>A0A3A3FZH9</accession>
<feature type="domain" description="Acyl-CoA dehydrogenase/oxidase C-terminal" evidence="6">
    <location>
        <begin position="234"/>
        <end position="399"/>
    </location>
</feature>
<name>A0A3A3FZH9_9BURK</name>
<protein>
    <submittedName>
        <fullName evidence="9">Pimeloyl-CoA dehydrogenase large subunit</fullName>
    </submittedName>
</protein>
<dbReference type="SUPFAM" id="SSF56645">
    <property type="entry name" value="Acyl-CoA dehydrogenase NM domain-like"/>
    <property type="match status" value="1"/>
</dbReference>
<evidence type="ECO:0000313" key="9">
    <source>
        <dbReference type="EMBL" id="RJF92489.1"/>
    </source>
</evidence>
<proteinExistence type="inferred from homology"/>
<dbReference type="EMBL" id="QYUO01000003">
    <property type="protein sequence ID" value="RJF92489.1"/>
    <property type="molecule type" value="Genomic_DNA"/>
</dbReference>
<keyword evidence="10" id="KW-1185">Reference proteome</keyword>
<dbReference type="InterPro" id="IPR052161">
    <property type="entry name" value="Mycobact_Acyl-CoA_DH"/>
</dbReference>
<dbReference type="PANTHER" id="PTHR43292:SF3">
    <property type="entry name" value="ACYL-COA DEHYDROGENASE FADE29"/>
    <property type="match status" value="1"/>
</dbReference>
<comment type="cofactor">
    <cofactor evidence="1">
        <name>FAD</name>
        <dbReference type="ChEBI" id="CHEBI:57692"/>
    </cofactor>
</comment>
<evidence type="ECO:0000256" key="5">
    <source>
        <dbReference type="ARBA" id="ARBA00023002"/>
    </source>
</evidence>
<dbReference type="InterPro" id="IPR009100">
    <property type="entry name" value="AcylCoA_DH/oxidase_NM_dom_sf"/>
</dbReference>
<dbReference type="PANTHER" id="PTHR43292">
    <property type="entry name" value="ACYL-COA DEHYDROGENASE"/>
    <property type="match status" value="1"/>
</dbReference>
<reference evidence="10" key="1">
    <citation type="submission" date="2018-09" db="EMBL/GenBank/DDBJ databases">
        <authorList>
            <person name="Zhu H."/>
        </authorList>
    </citation>
    <scope>NUCLEOTIDE SEQUENCE [LARGE SCALE GENOMIC DNA]</scope>
    <source>
        <strain evidence="10">K1R23-30</strain>
    </source>
</reference>
<feature type="domain" description="Acyl-CoA dehydrogenase/oxidase N-terminal" evidence="8">
    <location>
        <begin position="14"/>
        <end position="124"/>
    </location>
</feature>
<comment type="caution">
    <text evidence="9">The sequence shown here is derived from an EMBL/GenBank/DDBJ whole genome shotgun (WGS) entry which is preliminary data.</text>
</comment>
<dbReference type="Pfam" id="PF00441">
    <property type="entry name" value="Acyl-CoA_dh_1"/>
    <property type="match status" value="1"/>
</dbReference>
<dbReference type="InterPro" id="IPR006091">
    <property type="entry name" value="Acyl-CoA_Oxase/DH_mid-dom"/>
</dbReference>
<dbReference type="InterPro" id="IPR046373">
    <property type="entry name" value="Acyl-CoA_Oxase/DH_mid-dom_sf"/>
</dbReference>
<dbReference type="SUPFAM" id="SSF47203">
    <property type="entry name" value="Acyl-CoA dehydrogenase C-terminal domain-like"/>
    <property type="match status" value="1"/>
</dbReference>
<dbReference type="GO" id="GO:0050660">
    <property type="term" value="F:flavin adenine dinucleotide binding"/>
    <property type="evidence" value="ECO:0007669"/>
    <property type="project" value="InterPro"/>
</dbReference>
<dbReference type="GO" id="GO:0016627">
    <property type="term" value="F:oxidoreductase activity, acting on the CH-CH group of donors"/>
    <property type="evidence" value="ECO:0007669"/>
    <property type="project" value="InterPro"/>
</dbReference>
<evidence type="ECO:0000259" key="8">
    <source>
        <dbReference type="Pfam" id="PF02771"/>
    </source>
</evidence>
<evidence type="ECO:0000256" key="3">
    <source>
        <dbReference type="ARBA" id="ARBA00022630"/>
    </source>
</evidence>
<keyword evidence="3" id="KW-0285">Flavoprotein</keyword>
<dbReference type="InterPro" id="IPR009075">
    <property type="entry name" value="AcylCo_DH/oxidase_C"/>
</dbReference>
<feature type="domain" description="Acyl-CoA oxidase/dehydrogenase middle" evidence="7">
    <location>
        <begin position="128"/>
        <end position="222"/>
    </location>
</feature>
<dbReference type="RefSeq" id="WP_119772380.1">
    <property type="nucleotide sequence ID" value="NZ_QYUO01000003.1"/>
</dbReference>
<dbReference type="Pfam" id="PF02770">
    <property type="entry name" value="Acyl-CoA_dh_M"/>
    <property type="match status" value="1"/>
</dbReference>
<dbReference type="OrthoDB" id="9770681at2"/>
<dbReference type="Gene3D" id="1.10.540.10">
    <property type="entry name" value="Acyl-CoA dehydrogenase/oxidase, N-terminal domain"/>
    <property type="match status" value="1"/>
</dbReference>
<keyword evidence="5" id="KW-0560">Oxidoreductase</keyword>
<dbReference type="Proteomes" id="UP000265955">
    <property type="component" value="Unassembled WGS sequence"/>
</dbReference>
<sequence length="402" mass="45144">MEQQNDSDLSDLPSFRAEVREFLANNLPSDLRKKVLEHKRLEKEDYLRWHKILFEKGWVAPNWPVEYGGTGWSLMQRYAFDEECAIAGAPETVPFGLRMVAPVIMAYGSAEQKSYYLPRILSGEDWWCQGYSEPGSGSDLVSLKMRAEIQDGVFVVNGQKTWTTYAQYADMMFCLVRTDPEARLYAGISFLLVDMRTPGISIRPIRTLDGNTEINEVFFDNVKVPLVNLVGELNSGWTYAKFLLSHERFGAVRVGRNKRELAFLKRIARERTVDGRPLVDDPVWAHAIAKLEVDMLALEQTNLRLMERVQAGAGNGAEASLLKLLGTSHVKAITEHQVEAAGTHALPFRPEAFSLAEPAQDQLSPHWSGPLVGFCLNLRKISIYGGTDEIQKNIISKVALGL</sequence>
<keyword evidence="4" id="KW-0274">FAD</keyword>
<dbReference type="InterPro" id="IPR036250">
    <property type="entry name" value="AcylCo_DH-like_C"/>
</dbReference>
<dbReference type="Pfam" id="PF02771">
    <property type="entry name" value="Acyl-CoA_dh_N"/>
    <property type="match status" value="1"/>
</dbReference>
<dbReference type="InterPro" id="IPR013786">
    <property type="entry name" value="AcylCoA_DH/ox_N"/>
</dbReference>
<dbReference type="FunFam" id="2.40.110.10:FF:000011">
    <property type="entry name" value="Acyl-CoA dehydrogenase FadE34"/>
    <property type="match status" value="1"/>
</dbReference>